<feature type="transmembrane region" description="Helical" evidence="8">
    <location>
        <begin position="357"/>
        <end position="375"/>
    </location>
</feature>
<dbReference type="PANTHER" id="PTHR33908:SF11">
    <property type="entry name" value="MEMBRANE PROTEIN"/>
    <property type="match status" value="1"/>
</dbReference>
<feature type="transmembrane region" description="Helical" evidence="8">
    <location>
        <begin position="335"/>
        <end position="351"/>
    </location>
</feature>
<evidence type="ECO:0000256" key="1">
    <source>
        <dbReference type="ARBA" id="ARBA00004651"/>
    </source>
</evidence>
<evidence type="ECO:0000313" key="11">
    <source>
        <dbReference type="Proteomes" id="UP000317318"/>
    </source>
</evidence>
<feature type="transmembrane region" description="Helical" evidence="8">
    <location>
        <begin position="112"/>
        <end position="133"/>
    </location>
</feature>
<evidence type="ECO:0000256" key="4">
    <source>
        <dbReference type="ARBA" id="ARBA00022679"/>
    </source>
</evidence>
<sequence>MTKSDQIAASEDRSSLVRLIPIAIGAWLVLAGILFATVTLTNAGSDWTRLKIAFVLLDGIARELPSGVQFLPQRIDLLLTAISIVAGAFAMGRLLVRSVIPRDFATALERQLFAIAIGYSAVSLLTLAAGLVGALSRPLFMVVLVAAVLAECALTVVDRRCNSGTKLRWPKLGRVEIICIATATPFVILALLGAMFPPMEFDVKEYHLGGPKEFFVGGAVTFLPHNAYTSFPFFSEMLSLCAMVLRDDWYRGALAGKLVLATFGPLTGLAIYAAGKRLFSPATGAVAGLFYVSAPWTYRLSVIAYVEGALSFYVAMAILSGVVAVIAIREGTAGAWRVSLLLGLISGTAVACKYPGLVQVVIPAGALMIAAVLFARRRFARRRSHQPAEDTESTERPSGRPMRLLTGSVFALGVLLTCGPWLLKNTIETGNPVYPLLFSVLGGADWDPELDAKWGDAHSPPHFRPVTLATEAFGIAAKNDWQTAVVLLFAPLSLLRVREPRTAILCGLSLYLYLAWWLLTHRIDRFWVPMLPALVLLSAVGFETARRSIGNAMPVGMAGIAIAFNLGLIFTGICGPAEVLADLDAARKYSERSSTGIAAVNKLVEPGDRVLLVGEAEIFDARFRPIYNTVFDKNIVEEWMGDRSGYQPFGGMDSLPPETIAKTLEDQEIKYILVNWSEIARYRTTYGYSDFVTPAIFDDLVAAGVLGEPIAAAFVELDALPSNQRKLIEREFPQLIKEGRPTVFLAETIYRIRSRAKK</sequence>
<feature type="domain" description="Glycosyltransferase RgtA/B/C/D-like" evidence="9">
    <location>
        <begin position="259"/>
        <end position="381"/>
    </location>
</feature>
<organism evidence="10 11">
    <name type="scientific">Stratiformator vulcanicus</name>
    <dbReference type="NCBI Taxonomy" id="2527980"/>
    <lineage>
        <taxon>Bacteria</taxon>
        <taxon>Pseudomonadati</taxon>
        <taxon>Planctomycetota</taxon>
        <taxon>Planctomycetia</taxon>
        <taxon>Planctomycetales</taxon>
        <taxon>Planctomycetaceae</taxon>
        <taxon>Stratiformator</taxon>
    </lineage>
</organism>
<keyword evidence="2" id="KW-1003">Cell membrane</keyword>
<feature type="transmembrane region" description="Helical" evidence="8">
    <location>
        <begin position="404"/>
        <end position="423"/>
    </location>
</feature>
<evidence type="ECO:0000256" key="3">
    <source>
        <dbReference type="ARBA" id="ARBA00022676"/>
    </source>
</evidence>
<reference evidence="10 11" key="1">
    <citation type="submission" date="2019-02" db="EMBL/GenBank/DDBJ databases">
        <title>Deep-cultivation of Planctomycetes and their phenomic and genomic characterization uncovers novel biology.</title>
        <authorList>
            <person name="Wiegand S."/>
            <person name="Jogler M."/>
            <person name="Boedeker C."/>
            <person name="Pinto D."/>
            <person name="Vollmers J."/>
            <person name="Rivas-Marin E."/>
            <person name="Kohn T."/>
            <person name="Peeters S.H."/>
            <person name="Heuer A."/>
            <person name="Rast P."/>
            <person name="Oberbeckmann S."/>
            <person name="Bunk B."/>
            <person name="Jeske O."/>
            <person name="Meyerdierks A."/>
            <person name="Storesund J.E."/>
            <person name="Kallscheuer N."/>
            <person name="Luecker S."/>
            <person name="Lage O.M."/>
            <person name="Pohl T."/>
            <person name="Merkel B.J."/>
            <person name="Hornburger P."/>
            <person name="Mueller R.-W."/>
            <person name="Bruemmer F."/>
            <person name="Labrenz M."/>
            <person name="Spormann A.M."/>
            <person name="Op den Camp H."/>
            <person name="Overmann J."/>
            <person name="Amann R."/>
            <person name="Jetten M.S.M."/>
            <person name="Mascher T."/>
            <person name="Medema M.H."/>
            <person name="Devos D.P."/>
            <person name="Kaster A.-K."/>
            <person name="Ovreas L."/>
            <person name="Rohde M."/>
            <person name="Galperin M.Y."/>
            <person name="Jogler C."/>
        </authorList>
    </citation>
    <scope>NUCLEOTIDE SEQUENCE [LARGE SCALE GENOMIC DNA]</scope>
    <source>
        <strain evidence="10 11">Pan189</strain>
    </source>
</reference>
<evidence type="ECO:0000256" key="8">
    <source>
        <dbReference type="SAM" id="Phobius"/>
    </source>
</evidence>
<keyword evidence="6 8" id="KW-1133">Transmembrane helix</keyword>
<dbReference type="RefSeq" id="WP_310820503.1">
    <property type="nucleotide sequence ID" value="NZ_CP036268.1"/>
</dbReference>
<evidence type="ECO:0000256" key="6">
    <source>
        <dbReference type="ARBA" id="ARBA00022989"/>
    </source>
</evidence>
<dbReference type="GO" id="GO:0016763">
    <property type="term" value="F:pentosyltransferase activity"/>
    <property type="evidence" value="ECO:0007669"/>
    <property type="project" value="TreeGrafter"/>
</dbReference>
<keyword evidence="11" id="KW-1185">Reference proteome</keyword>
<keyword evidence="3" id="KW-0328">Glycosyltransferase</keyword>
<feature type="transmembrane region" description="Helical" evidence="8">
    <location>
        <begin position="526"/>
        <end position="545"/>
    </location>
</feature>
<keyword evidence="5 8" id="KW-0812">Transmembrane</keyword>
<feature type="transmembrane region" description="Helical" evidence="8">
    <location>
        <begin position="177"/>
        <end position="196"/>
    </location>
</feature>
<proteinExistence type="predicted"/>
<dbReference type="AlphaFoldDB" id="A0A517R3R1"/>
<evidence type="ECO:0000313" key="10">
    <source>
        <dbReference type="EMBL" id="QDT38539.1"/>
    </source>
</evidence>
<name>A0A517R3R1_9PLAN</name>
<feature type="transmembrane region" description="Helical" evidence="8">
    <location>
        <begin position="249"/>
        <end position="271"/>
    </location>
</feature>
<evidence type="ECO:0000256" key="2">
    <source>
        <dbReference type="ARBA" id="ARBA00022475"/>
    </source>
</evidence>
<dbReference type="InterPro" id="IPR050297">
    <property type="entry name" value="LipidA_mod_glycosyltrf_83"/>
</dbReference>
<dbReference type="KEGG" id="svp:Pan189_29330"/>
<dbReference type="Proteomes" id="UP000317318">
    <property type="component" value="Chromosome"/>
</dbReference>
<evidence type="ECO:0000256" key="5">
    <source>
        <dbReference type="ARBA" id="ARBA00022692"/>
    </source>
</evidence>
<accession>A0A517R3R1</accession>
<dbReference type="PANTHER" id="PTHR33908">
    <property type="entry name" value="MANNOSYLTRANSFERASE YKCB-RELATED"/>
    <property type="match status" value="1"/>
</dbReference>
<comment type="subcellular location">
    <subcellularLocation>
        <location evidence="1">Cell membrane</location>
        <topology evidence="1">Multi-pass membrane protein</topology>
    </subcellularLocation>
</comment>
<dbReference type="GO" id="GO:0009103">
    <property type="term" value="P:lipopolysaccharide biosynthetic process"/>
    <property type="evidence" value="ECO:0007669"/>
    <property type="project" value="UniProtKB-ARBA"/>
</dbReference>
<feature type="transmembrane region" description="Helical" evidence="8">
    <location>
        <begin position="278"/>
        <end position="298"/>
    </location>
</feature>
<dbReference type="InterPro" id="IPR038731">
    <property type="entry name" value="RgtA/B/C-like"/>
</dbReference>
<feature type="transmembrane region" description="Helical" evidence="8">
    <location>
        <begin position="20"/>
        <end position="40"/>
    </location>
</feature>
<dbReference type="EMBL" id="CP036268">
    <property type="protein sequence ID" value="QDT38539.1"/>
    <property type="molecule type" value="Genomic_DNA"/>
</dbReference>
<feature type="transmembrane region" description="Helical" evidence="8">
    <location>
        <begin position="310"/>
        <end position="328"/>
    </location>
</feature>
<evidence type="ECO:0000256" key="7">
    <source>
        <dbReference type="ARBA" id="ARBA00023136"/>
    </source>
</evidence>
<feature type="transmembrane region" description="Helical" evidence="8">
    <location>
        <begin position="502"/>
        <end position="519"/>
    </location>
</feature>
<feature type="transmembrane region" description="Helical" evidence="8">
    <location>
        <begin position="77"/>
        <end position="100"/>
    </location>
</feature>
<feature type="transmembrane region" description="Helical" evidence="8">
    <location>
        <begin position="557"/>
        <end position="581"/>
    </location>
</feature>
<gene>
    <name evidence="10" type="ORF">Pan189_29330</name>
</gene>
<dbReference type="GO" id="GO:0005886">
    <property type="term" value="C:plasma membrane"/>
    <property type="evidence" value="ECO:0007669"/>
    <property type="project" value="UniProtKB-SubCell"/>
</dbReference>
<keyword evidence="7 8" id="KW-0472">Membrane</keyword>
<protein>
    <recommendedName>
        <fullName evidence="9">Glycosyltransferase RgtA/B/C/D-like domain-containing protein</fullName>
    </recommendedName>
</protein>
<dbReference type="Pfam" id="PF13231">
    <property type="entry name" value="PMT_2"/>
    <property type="match status" value="1"/>
</dbReference>
<keyword evidence="4" id="KW-0808">Transferase</keyword>
<evidence type="ECO:0000259" key="9">
    <source>
        <dbReference type="Pfam" id="PF13231"/>
    </source>
</evidence>
<feature type="transmembrane region" description="Helical" evidence="8">
    <location>
        <begin position="139"/>
        <end position="157"/>
    </location>
</feature>